<evidence type="ECO:0000313" key="3">
    <source>
        <dbReference type="Proteomes" id="UP000033540"/>
    </source>
</evidence>
<dbReference type="EMBL" id="JZEE01000375">
    <property type="protein sequence ID" value="KJK65059.1"/>
    <property type="molecule type" value="Genomic_DNA"/>
</dbReference>
<evidence type="ECO:0000256" key="1">
    <source>
        <dbReference type="SAM" id="MobiDB-lite"/>
    </source>
</evidence>
<proteinExistence type="predicted"/>
<sequence>MPTPTADPEFLLPDPAVQRRRLQNTTQNQAAASRLQDTSRSAGESRKEDLTSQMTLQEFLQTGIDKTGKPVSDPVAFTDGAKMQKGSRDLDEADVVEATWLDDFD</sequence>
<comment type="caution">
    <text evidence="2">The sequence shown here is derived from an EMBL/GenBank/DDBJ whole genome shotgun (WGS) entry which is preliminary data.</text>
</comment>
<evidence type="ECO:0000313" key="2">
    <source>
        <dbReference type="EMBL" id="KJK65059.1"/>
    </source>
</evidence>
<feature type="region of interest" description="Disordered" evidence="1">
    <location>
        <begin position="21"/>
        <end position="53"/>
    </location>
</feature>
<name>A0A0F0IBC1_ASPPU</name>
<dbReference type="Proteomes" id="UP000033540">
    <property type="component" value="Unassembled WGS sequence"/>
</dbReference>
<dbReference type="AlphaFoldDB" id="A0A0F0IBC1"/>
<dbReference type="OrthoDB" id="4476768at2759"/>
<organism evidence="2 3">
    <name type="scientific">Aspergillus parasiticus (strain ATCC 56775 / NRRL 5862 / SRRC 143 / SU-1)</name>
    <dbReference type="NCBI Taxonomy" id="1403190"/>
    <lineage>
        <taxon>Eukaryota</taxon>
        <taxon>Fungi</taxon>
        <taxon>Dikarya</taxon>
        <taxon>Ascomycota</taxon>
        <taxon>Pezizomycotina</taxon>
        <taxon>Eurotiomycetes</taxon>
        <taxon>Eurotiomycetidae</taxon>
        <taxon>Eurotiales</taxon>
        <taxon>Aspergillaceae</taxon>
        <taxon>Aspergillus</taxon>
        <taxon>Aspergillus subgen. Circumdati</taxon>
    </lineage>
</organism>
<reference evidence="2 3" key="1">
    <citation type="submission" date="2015-02" db="EMBL/GenBank/DDBJ databases">
        <title>Draft genome sequence of Aspergillus parasiticus SU-1.</title>
        <authorList>
            <person name="Yu J."/>
            <person name="Fedorova N."/>
            <person name="Yin Y."/>
            <person name="Losada L."/>
            <person name="Zafar N."/>
            <person name="Taujale R."/>
            <person name="Ehrlich K.C."/>
            <person name="Bhatnagar D."/>
            <person name="Cleveland T.E."/>
            <person name="Bennett J.W."/>
            <person name="Nierman W.C."/>
        </authorList>
    </citation>
    <scope>NUCLEOTIDE SEQUENCE [LARGE SCALE GENOMIC DNA]</scope>
    <source>
        <strain evidence="3">ATCC 56775 / NRRL 5862 / SRRC 143 / SU-1</strain>
    </source>
</reference>
<accession>A0A0F0IBC1</accession>
<gene>
    <name evidence="2" type="ORF">P875_00010660</name>
</gene>
<protein>
    <submittedName>
        <fullName evidence="2">Uncharacterized protein</fullName>
    </submittedName>
</protein>